<proteinExistence type="inferred from homology"/>
<gene>
    <name evidence="3" type="primary">smpB</name>
    <name evidence="4" type="ORF">A2943_03350</name>
</gene>
<dbReference type="Proteomes" id="UP000176185">
    <property type="component" value="Unassembled WGS sequence"/>
</dbReference>
<dbReference type="SUPFAM" id="SSF74982">
    <property type="entry name" value="Small protein B (SmpB)"/>
    <property type="match status" value="1"/>
</dbReference>
<dbReference type="Pfam" id="PF01668">
    <property type="entry name" value="SmpB"/>
    <property type="match status" value="1"/>
</dbReference>
<dbReference type="PANTHER" id="PTHR30308">
    <property type="entry name" value="TMRNA-BINDING COMPONENT OF TRANS-TRANSLATION TAGGING COMPLEX"/>
    <property type="match status" value="1"/>
</dbReference>
<dbReference type="NCBIfam" id="NF003843">
    <property type="entry name" value="PRK05422.1"/>
    <property type="match status" value="1"/>
</dbReference>
<dbReference type="GO" id="GO:0070929">
    <property type="term" value="P:trans-translation"/>
    <property type="evidence" value="ECO:0007669"/>
    <property type="project" value="UniProtKB-UniRule"/>
</dbReference>
<keyword evidence="2 3" id="KW-0694">RNA-binding</keyword>
<reference evidence="4 5" key="1">
    <citation type="journal article" date="2016" name="Nat. Commun.">
        <title>Thousands of microbial genomes shed light on interconnected biogeochemical processes in an aquifer system.</title>
        <authorList>
            <person name="Anantharaman K."/>
            <person name="Brown C.T."/>
            <person name="Hug L.A."/>
            <person name="Sharon I."/>
            <person name="Castelle C.J."/>
            <person name="Probst A.J."/>
            <person name="Thomas B.C."/>
            <person name="Singh A."/>
            <person name="Wilkins M.J."/>
            <person name="Karaoz U."/>
            <person name="Brodie E.L."/>
            <person name="Williams K.H."/>
            <person name="Hubbard S.S."/>
            <person name="Banfield J.F."/>
        </authorList>
    </citation>
    <scope>NUCLEOTIDE SEQUENCE [LARGE SCALE GENOMIC DNA]</scope>
</reference>
<dbReference type="EMBL" id="MEWX01000007">
    <property type="protein sequence ID" value="OGC81026.1"/>
    <property type="molecule type" value="Genomic_DNA"/>
</dbReference>
<dbReference type="GO" id="GO:0005829">
    <property type="term" value="C:cytosol"/>
    <property type="evidence" value="ECO:0007669"/>
    <property type="project" value="TreeGrafter"/>
</dbReference>
<keyword evidence="1 3" id="KW-0963">Cytoplasm</keyword>
<protein>
    <recommendedName>
        <fullName evidence="3">SsrA-binding protein</fullName>
    </recommendedName>
    <alternativeName>
        <fullName evidence="3">Small protein B</fullName>
    </alternativeName>
</protein>
<dbReference type="STRING" id="1797243.A2943_03350"/>
<dbReference type="InterPro" id="IPR023620">
    <property type="entry name" value="SmpB"/>
</dbReference>
<evidence type="ECO:0000313" key="4">
    <source>
        <dbReference type="EMBL" id="OGC81026.1"/>
    </source>
</evidence>
<dbReference type="GO" id="GO:0003723">
    <property type="term" value="F:RNA binding"/>
    <property type="evidence" value="ECO:0007669"/>
    <property type="project" value="UniProtKB-UniRule"/>
</dbReference>
<comment type="caution">
    <text evidence="4">The sequence shown here is derived from an EMBL/GenBank/DDBJ whole genome shotgun (WGS) entry which is preliminary data.</text>
</comment>
<evidence type="ECO:0000256" key="2">
    <source>
        <dbReference type="ARBA" id="ARBA00022884"/>
    </source>
</evidence>
<dbReference type="NCBIfam" id="TIGR00086">
    <property type="entry name" value="smpB"/>
    <property type="match status" value="1"/>
</dbReference>
<name>A0A1F4XHF4_9BACT</name>
<dbReference type="PANTHER" id="PTHR30308:SF2">
    <property type="entry name" value="SSRA-BINDING PROTEIN"/>
    <property type="match status" value="1"/>
</dbReference>
<evidence type="ECO:0000256" key="3">
    <source>
        <dbReference type="HAMAP-Rule" id="MF_00023"/>
    </source>
</evidence>
<comment type="similarity">
    <text evidence="3">Belongs to the SmpB family.</text>
</comment>
<accession>A0A1F4XHF4</accession>
<dbReference type="InterPro" id="IPR020081">
    <property type="entry name" value="SsrA-bd_prot_CS"/>
</dbReference>
<evidence type="ECO:0000256" key="1">
    <source>
        <dbReference type="ARBA" id="ARBA00022490"/>
    </source>
</evidence>
<dbReference type="InterPro" id="IPR000037">
    <property type="entry name" value="SsrA-bd_prot"/>
</dbReference>
<dbReference type="Gene3D" id="2.40.280.10">
    <property type="match status" value="1"/>
</dbReference>
<dbReference type="HAMAP" id="MF_00023">
    <property type="entry name" value="SmpB"/>
    <property type="match status" value="1"/>
</dbReference>
<dbReference type="AlphaFoldDB" id="A0A1F4XHF4"/>
<comment type="subcellular location">
    <subcellularLocation>
        <location evidence="3">Cytoplasm</location>
    </subcellularLocation>
    <text evidence="3">The tmRNA-SmpB complex associates with stalled 70S ribosomes.</text>
</comment>
<sequence>MLEHKKARFDYEILEELEAGIELLGHEVKSLRGKQGKLEGSHVIVRGGEAYLVGMAIPPYQPKNTQEEYDPARSRKLLLTKKELAALAGFEGQKGLTIVPLRVYNKGSKLKVGLAVVRGRKKYDKRAVLKKRDTKREIDRTLKNK</sequence>
<evidence type="ECO:0000313" key="5">
    <source>
        <dbReference type="Proteomes" id="UP000176185"/>
    </source>
</evidence>
<dbReference type="PROSITE" id="PS01317">
    <property type="entry name" value="SSRP"/>
    <property type="match status" value="1"/>
</dbReference>
<dbReference type="CDD" id="cd09294">
    <property type="entry name" value="SmpB"/>
    <property type="match status" value="1"/>
</dbReference>
<comment type="function">
    <text evidence="3">Required for rescue of stalled ribosomes mediated by trans-translation. Binds to transfer-messenger RNA (tmRNA), required for stable association of tmRNA with ribosomes. tmRNA and SmpB together mimic tRNA shape, replacing the anticodon stem-loop with SmpB. tmRNA is encoded by the ssrA gene; the 2 termini fold to resemble tRNA(Ala) and it encodes a 'tag peptide', a short internal open reading frame. During trans-translation Ala-aminoacylated tmRNA acts like a tRNA, entering the A-site of stalled ribosomes, displacing the stalled mRNA. The ribosome then switches to translate the ORF on the tmRNA; the nascent peptide is terminated with the 'tag peptide' encoded by the tmRNA and targeted for degradation. The ribosome is freed to recommence translation, which seems to be the essential function of trans-translation.</text>
</comment>
<organism evidence="4 5">
    <name type="scientific">Candidatus Adlerbacteria bacterium RIFCSPLOWO2_01_FULL_51_16</name>
    <dbReference type="NCBI Taxonomy" id="1797243"/>
    <lineage>
        <taxon>Bacteria</taxon>
        <taxon>Candidatus Adleribacteriota</taxon>
    </lineage>
</organism>
<dbReference type="GO" id="GO:0070930">
    <property type="term" value="P:trans-translation-dependent protein tagging"/>
    <property type="evidence" value="ECO:0007669"/>
    <property type="project" value="TreeGrafter"/>
</dbReference>